<dbReference type="STRING" id="1122973.GCA_000379925_00426"/>
<organism evidence="4 5">
    <name type="scientific">Porphyromonas levii</name>
    <dbReference type="NCBI Taxonomy" id="28114"/>
    <lineage>
        <taxon>Bacteria</taxon>
        <taxon>Pseudomonadati</taxon>
        <taxon>Bacteroidota</taxon>
        <taxon>Bacteroidia</taxon>
        <taxon>Bacteroidales</taxon>
        <taxon>Porphyromonadaceae</taxon>
        <taxon>Porphyromonas</taxon>
    </lineage>
</organism>
<name>A0A4Y8WPN3_9PORP</name>
<dbReference type="EMBL" id="SPNC01000066">
    <property type="protein sequence ID" value="TFH95098.1"/>
    <property type="molecule type" value="Genomic_DNA"/>
</dbReference>
<feature type="compositionally biased region" description="Basic residues" evidence="2">
    <location>
        <begin position="97"/>
        <end position="109"/>
    </location>
</feature>
<dbReference type="PROSITE" id="PS50889">
    <property type="entry name" value="S4"/>
    <property type="match status" value="1"/>
</dbReference>
<evidence type="ECO:0000313" key="4">
    <source>
        <dbReference type="EMBL" id="TFH95098.1"/>
    </source>
</evidence>
<dbReference type="Proteomes" id="UP000297225">
    <property type="component" value="Unassembled WGS sequence"/>
</dbReference>
<sequence length="116" mass="13697">MEVRISRIVSEYYEYTRKDAEELLRQGRIKVNDQTAGIGDKASVEDRVTLDDVSIPLKGLFRKFAREAAERQTDEKYGSHKKVEENFSDNPKSKELRKGRKDNRKKRHGKNYEEEY</sequence>
<evidence type="ECO:0000313" key="5">
    <source>
        <dbReference type="Proteomes" id="UP000297225"/>
    </source>
</evidence>
<gene>
    <name evidence="4" type="ORF">E4P47_05300</name>
</gene>
<feature type="region of interest" description="Disordered" evidence="2">
    <location>
        <begin position="70"/>
        <end position="116"/>
    </location>
</feature>
<dbReference type="CDD" id="cd00165">
    <property type="entry name" value="S4"/>
    <property type="match status" value="1"/>
</dbReference>
<dbReference type="InterPro" id="IPR036986">
    <property type="entry name" value="S4_RNA-bd_sf"/>
</dbReference>
<dbReference type="RefSeq" id="WP_134849197.1">
    <property type="nucleotide sequence ID" value="NZ_CP197400.1"/>
</dbReference>
<evidence type="ECO:0000256" key="2">
    <source>
        <dbReference type="SAM" id="MobiDB-lite"/>
    </source>
</evidence>
<dbReference type="SUPFAM" id="SSF55174">
    <property type="entry name" value="Alpha-L RNA-binding motif"/>
    <property type="match status" value="1"/>
</dbReference>
<keyword evidence="5" id="KW-1185">Reference proteome</keyword>
<evidence type="ECO:0000256" key="1">
    <source>
        <dbReference type="PROSITE-ProRule" id="PRU00182"/>
    </source>
</evidence>
<feature type="domain" description="RNA-binding S4" evidence="3">
    <location>
        <begin position="3"/>
        <end position="61"/>
    </location>
</feature>
<dbReference type="OrthoDB" id="1012272at2"/>
<dbReference type="SMART" id="SM00363">
    <property type="entry name" value="S4"/>
    <property type="match status" value="1"/>
</dbReference>
<reference evidence="4 5" key="1">
    <citation type="submission" date="2019-03" db="EMBL/GenBank/DDBJ databases">
        <title>Porphyromonas levii Isolated from the Uterus of Dairy Cows.</title>
        <authorList>
            <person name="Francis A.M."/>
        </authorList>
    </citation>
    <scope>NUCLEOTIDE SEQUENCE [LARGE SCALE GENOMIC DNA]</scope>
    <source>
        <strain evidence="4 5">AF5678</strain>
    </source>
</reference>
<proteinExistence type="predicted"/>
<protein>
    <recommendedName>
        <fullName evidence="3">RNA-binding S4 domain-containing protein</fullName>
    </recommendedName>
</protein>
<evidence type="ECO:0000259" key="3">
    <source>
        <dbReference type="SMART" id="SM00363"/>
    </source>
</evidence>
<dbReference type="GeneID" id="66798170"/>
<accession>A0A4Y8WPN3</accession>
<feature type="compositionally biased region" description="Basic and acidic residues" evidence="2">
    <location>
        <begin position="70"/>
        <end position="96"/>
    </location>
</feature>
<dbReference type="Gene3D" id="3.10.290.10">
    <property type="entry name" value="RNA-binding S4 domain"/>
    <property type="match status" value="1"/>
</dbReference>
<dbReference type="GO" id="GO:0003723">
    <property type="term" value="F:RNA binding"/>
    <property type="evidence" value="ECO:0007669"/>
    <property type="project" value="UniProtKB-KW"/>
</dbReference>
<keyword evidence="1" id="KW-0694">RNA-binding</keyword>
<dbReference type="AlphaFoldDB" id="A0A4Y8WPN3"/>
<comment type="caution">
    <text evidence="4">The sequence shown here is derived from an EMBL/GenBank/DDBJ whole genome shotgun (WGS) entry which is preliminary data.</text>
</comment>
<dbReference type="InterPro" id="IPR002942">
    <property type="entry name" value="S4_RNA-bd"/>
</dbReference>